<dbReference type="GeneID" id="18881686"/>
<dbReference type="EMBL" id="JH687556">
    <property type="protein sequence ID" value="EIN04095.1"/>
    <property type="molecule type" value="Genomic_DNA"/>
</dbReference>
<sequence length="74" mass="7780">MKFSSASVLALLASVATLCATAPAPAVTAEAADAVPVHTYTMTRIINTLIPEPPYLTEITKTIVFTEYATPTPN</sequence>
<feature type="signal peptide" evidence="1">
    <location>
        <begin position="1"/>
        <end position="21"/>
    </location>
</feature>
<gene>
    <name evidence="2" type="ORF">PUNSTDRAFT_146617</name>
</gene>
<evidence type="ECO:0000313" key="2">
    <source>
        <dbReference type="EMBL" id="EIN04095.1"/>
    </source>
</evidence>
<keyword evidence="1" id="KW-0732">Signal</keyword>
<dbReference type="RefSeq" id="XP_007388566.1">
    <property type="nucleotide sequence ID" value="XM_007388504.1"/>
</dbReference>
<keyword evidence="3" id="KW-1185">Reference proteome</keyword>
<accession>R7S140</accession>
<name>R7S140_PUNST</name>
<dbReference type="KEGG" id="psq:PUNSTDRAFT_146617"/>
<proteinExistence type="predicted"/>
<evidence type="ECO:0000256" key="1">
    <source>
        <dbReference type="SAM" id="SignalP"/>
    </source>
</evidence>
<organism evidence="2 3">
    <name type="scientific">Punctularia strigosozonata (strain HHB-11173)</name>
    <name type="common">White-rot fungus</name>
    <dbReference type="NCBI Taxonomy" id="741275"/>
    <lineage>
        <taxon>Eukaryota</taxon>
        <taxon>Fungi</taxon>
        <taxon>Dikarya</taxon>
        <taxon>Basidiomycota</taxon>
        <taxon>Agaricomycotina</taxon>
        <taxon>Agaricomycetes</taxon>
        <taxon>Corticiales</taxon>
        <taxon>Punctulariaceae</taxon>
        <taxon>Punctularia</taxon>
    </lineage>
</organism>
<protein>
    <submittedName>
        <fullName evidence="2">Uncharacterized protein</fullName>
    </submittedName>
</protein>
<dbReference type="HOGENOM" id="CLU_2689007_0_0_1"/>
<feature type="chain" id="PRO_5004443691" evidence="1">
    <location>
        <begin position="22"/>
        <end position="74"/>
    </location>
</feature>
<reference evidence="3" key="1">
    <citation type="journal article" date="2012" name="Science">
        <title>The Paleozoic origin of enzymatic lignin decomposition reconstructed from 31 fungal genomes.</title>
        <authorList>
            <person name="Floudas D."/>
            <person name="Binder M."/>
            <person name="Riley R."/>
            <person name="Barry K."/>
            <person name="Blanchette R.A."/>
            <person name="Henrissat B."/>
            <person name="Martinez A.T."/>
            <person name="Otillar R."/>
            <person name="Spatafora J.W."/>
            <person name="Yadav J.S."/>
            <person name="Aerts A."/>
            <person name="Benoit I."/>
            <person name="Boyd A."/>
            <person name="Carlson A."/>
            <person name="Copeland A."/>
            <person name="Coutinho P.M."/>
            <person name="de Vries R.P."/>
            <person name="Ferreira P."/>
            <person name="Findley K."/>
            <person name="Foster B."/>
            <person name="Gaskell J."/>
            <person name="Glotzer D."/>
            <person name="Gorecki P."/>
            <person name="Heitman J."/>
            <person name="Hesse C."/>
            <person name="Hori C."/>
            <person name="Igarashi K."/>
            <person name="Jurgens J.A."/>
            <person name="Kallen N."/>
            <person name="Kersten P."/>
            <person name="Kohler A."/>
            <person name="Kuees U."/>
            <person name="Kumar T.K.A."/>
            <person name="Kuo A."/>
            <person name="LaButti K."/>
            <person name="Larrondo L.F."/>
            <person name="Lindquist E."/>
            <person name="Ling A."/>
            <person name="Lombard V."/>
            <person name="Lucas S."/>
            <person name="Lundell T."/>
            <person name="Martin R."/>
            <person name="McLaughlin D.J."/>
            <person name="Morgenstern I."/>
            <person name="Morin E."/>
            <person name="Murat C."/>
            <person name="Nagy L.G."/>
            <person name="Nolan M."/>
            <person name="Ohm R.A."/>
            <person name="Patyshakuliyeva A."/>
            <person name="Rokas A."/>
            <person name="Ruiz-Duenas F.J."/>
            <person name="Sabat G."/>
            <person name="Salamov A."/>
            <person name="Samejima M."/>
            <person name="Schmutz J."/>
            <person name="Slot J.C."/>
            <person name="St John F."/>
            <person name="Stenlid J."/>
            <person name="Sun H."/>
            <person name="Sun S."/>
            <person name="Syed K."/>
            <person name="Tsang A."/>
            <person name="Wiebenga A."/>
            <person name="Young D."/>
            <person name="Pisabarro A."/>
            <person name="Eastwood D.C."/>
            <person name="Martin F."/>
            <person name="Cullen D."/>
            <person name="Grigoriev I.V."/>
            <person name="Hibbett D.S."/>
        </authorList>
    </citation>
    <scope>NUCLEOTIDE SEQUENCE [LARGE SCALE GENOMIC DNA]</scope>
    <source>
        <strain evidence="3">HHB-11173 SS5</strain>
    </source>
</reference>
<dbReference type="AlphaFoldDB" id="R7S140"/>
<evidence type="ECO:0000313" key="3">
    <source>
        <dbReference type="Proteomes" id="UP000054196"/>
    </source>
</evidence>
<dbReference type="Proteomes" id="UP000054196">
    <property type="component" value="Unassembled WGS sequence"/>
</dbReference>